<dbReference type="Gene3D" id="3.30.70.1430">
    <property type="entry name" value="Multidrug efflux transporter AcrB pore domain"/>
    <property type="match status" value="2"/>
</dbReference>
<keyword evidence="1" id="KW-0472">Membrane</keyword>
<evidence type="ECO:0000313" key="2">
    <source>
        <dbReference type="EMBL" id="GEP98091.1"/>
    </source>
</evidence>
<gene>
    <name evidence="2" type="ORF">CCY01nite_43510</name>
</gene>
<feature type="transmembrane region" description="Helical" evidence="1">
    <location>
        <begin position="979"/>
        <end position="1005"/>
    </location>
</feature>
<feature type="transmembrane region" description="Helical" evidence="1">
    <location>
        <begin position="335"/>
        <end position="350"/>
    </location>
</feature>
<dbReference type="InterPro" id="IPR001036">
    <property type="entry name" value="Acrflvin-R"/>
</dbReference>
<dbReference type="GO" id="GO:0005886">
    <property type="term" value="C:plasma membrane"/>
    <property type="evidence" value="ECO:0007669"/>
    <property type="project" value="TreeGrafter"/>
</dbReference>
<feature type="transmembrane region" description="Helical" evidence="1">
    <location>
        <begin position="383"/>
        <end position="407"/>
    </location>
</feature>
<feature type="transmembrane region" description="Helical" evidence="1">
    <location>
        <begin position="841"/>
        <end position="860"/>
    </location>
</feature>
<dbReference type="Proteomes" id="UP000321436">
    <property type="component" value="Unassembled WGS sequence"/>
</dbReference>
<protein>
    <submittedName>
        <fullName evidence="2">Cation transporter</fullName>
    </submittedName>
</protein>
<dbReference type="OrthoDB" id="9798415at2"/>
<dbReference type="AlphaFoldDB" id="A0A512RQW2"/>
<feature type="transmembrane region" description="Helical" evidence="1">
    <location>
        <begin position="357"/>
        <end position="377"/>
    </location>
</feature>
<keyword evidence="1" id="KW-0812">Transmembrane</keyword>
<evidence type="ECO:0000313" key="3">
    <source>
        <dbReference type="Proteomes" id="UP000321436"/>
    </source>
</evidence>
<feature type="transmembrane region" description="Helical" evidence="1">
    <location>
        <begin position="428"/>
        <end position="449"/>
    </location>
</feature>
<dbReference type="RefSeq" id="WP_146866292.1">
    <property type="nucleotide sequence ID" value="NZ_BKAU01000005.1"/>
</dbReference>
<organism evidence="2 3">
    <name type="scientific">Chitinophaga cymbidii</name>
    <dbReference type="NCBI Taxonomy" id="1096750"/>
    <lineage>
        <taxon>Bacteria</taxon>
        <taxon>Pseudomonadati</taxon>
        <taxon>Bacteroidota</taxon>
        <taxon>Chitinophagia</taxon>
        <taxon>Chitinophagales</taxon>
        <taxon>Chitinophagaceae</taxon>
        <taxon>Chitinophaga</taxon>
    </lineage>
</organism>
<feature type="transmembrane region" description="Helical" evidence="1">
    <location>
        <begin position="867"/>
        <end position="887"/>
    </location>
</feature>
<feature type="transmembrane region" description="Helical" evidence="1">
    <location>
        <begin position="521"/>
        <end position="538"/>
    </location>
</feature>
<dbReference type="Gene3D" id="1.20.1640.10">
    <property type="entry name" value="Multidrug efflux transporter AcrB transmembrane domain"/>
    <property type="match status" value="2"/>
</dbReference>
<dbReference type="PRINTS" id="PR00702">
    <property type="entry name" value="ACRIFLAVINRP"/>
</dbReference>
<dbReference type="Pfam" id="PF00873">
    <property type="entry name" value="ACR_tran"/>
    <property type="match status" value="1"/>
</dbReference>
<keyword evidence="1" id="KW-1133">Transmembrane helix</keyword>
<reference evidence="2 3" key="1">
    <citation type="submission" date="2019-07" db="EMBL/GenBank/DDBJ databases">
        <title>Whole genome shotgun sequence of Chitinophaga cymbidii NBRC 109752.</title>
        <authorList>
            <person name="Hosoyama A."/>
            <person name="Uohara A."/>
            <person name="Ohji S."/>
            <person name="Ichikawa N."/>
        </authorList>
    </citation>
    <scope>NUCLEOTIDE SEQUENCE [LARGE SCALE GENOMIC DNA]</scope>
    <source>
        <strain evidence="2 3">NBRC 109752</strain>
    </source>
</reference>
<accession>A0A512RQW2</accession>
<dbReference type="EMBL" id="BKAU01000005">
    <property type="protein sequence ID" value="GEP98091.1"/>
    <property type="molecule type" value="Genomic_DNA"/>
</dbReference>
<dbReference type="Gene3D" id="3.30.70.1320">
    <property type="entry name" value="Multidrug efflux transporter AcrB pore domain like"/>
    <property type="match status" value="1"/>
</dbReference>
<proteinExistence type="predicted"/>
<sequence>MIRYLIQRPIAILLIFTVLCVAGLAVIKKIPVSLLPDADVPEIVVRVNRPNAPAQVIEESILRTLRENLGNLDNLANMESTAADHYGIIHLSFEHGTRMDLTYITVNEKLDRLTNELPPDMPRPQVVRINTSDIPVIRIQVIPKDSSYCLDISALAENVLKRRLEQLKSVSLVDINGKRHGIITVEPDHAKLSVLGLNEHAISRAIAEASQELETLNIRDGQYRYFIKFRNALENGMPIGKIPIRLENGTVIPLERVARVQLETEEETGYHLYNGKEGLVITVQKQASGRMNELIQEVRKAVESFRQEYPQAEFRLTQDQTYLLDAGISNLRQDLLYGGALTILLLFAFLGNWASPFLMGISIPLSLIITFLLFYLLGISFNIISLSGLALGIGMLIDNSIVVLDSIARKRKSGMHMLDSCIAGTNDVVVPVISQVLTTVAVYAPLMLLGGMAGTLISDQAIGLTASLGTSLLVAFLLTPLLYKLLHKKAPATLKEDTVLYKWVSKGYHRMIDHILRHRRPYFAVTLLLMPIGFWIGLNIPATPLPDIEKRESLVFIDWNSPVDITENLRRSIALQKAIAPRCIETEAEVGVREFLLQQDAGTIRQTEVYFSCKDESGKLETDQQIRQWLAERYPKAVVRITDAPNAFTQLFSTSAPYIEARFRPSKGPNPPGTRPMAEVLNTFRHTDHSPGDGLLSESNITVSLDYLKMAIYGVQKPAIEDELHQLFGARPIASVRQAQSTQMVLLGTSLHTLEEKLTRSVPGADGNRYPIKSFITLNSGSQPKFITADKGGAYQSLLFGQKTKDLPALQRQLDELAAENRLSVDYHGQYFENGRRLRQLWIVFLLVLLLLYCILALQYESIVQPIVVMATIPLGITGGMLLLWLTSGTINTMSAIGFIVVLGLIVDDPILKVEVLNRLEKKYLAQGLAPDEELLKKMIHEAGDLCLKPLLMVSLTTSIALVPVLLTGGIGNDLQKPLAMVIIGGLTIGTFFTTWFTPLAYYYLVKWRMHKKANQTNERS</sequence>
<dbReference type="Gene3D" id="3.30.2090.10">
    <property type="entry name" value="Multidrug efflux transporter AcrB TolC docking domain, DN and DC subdomains"/>
    <property type="match status" value="2"/>
</dbReference>
<dbReference type="SUPFAM" id="SSF82693">
    <property type="entry name" value="Multidrug efflux transporter AcrB pore domain, PN1, PN2, PC1 and PC2 subdomains"/>
    <property type="match status" value="2"/>
</dbReference>
<dbReference type="SUPFAM" id="SSF82714">
    <property type="entry name" value="Multidrug efflux transporter AcrB TolC docking domain, DN and DC subdomains"/>
    <property type="match status" value="1"/>
</dbReference>
<feature type="transmembrane region" description="Helical" evidence="1">
    <location>
        <begin position="946"/>
        <end position="967"/>
    </location>
</feature>
<name>A0A512RQW2_9BACT</name>
<dbReference type="PANTHER" id="PTHR32063:SF0">
    <property type="entry name" value="SWARMING MOTILITY PROTEIN SWRC"/>
    <property type="match status" value="1"/>
</dbReference>
<dbReference type="GO" id="GO:0042910">
    <property type="term" value="F:xenobiotic transmembrane transporter activity"/>
    <property type="evidence" value="ECO:0007669"/>
    <property type="project" value="TreeGrafter"/>
</dbReference>
<feature type="transmembrane region" description="Helical" evidence="1">
    <location>
        <begin position="461"/>
        <end position="483"/>
    </location>
</feature>
<dbReference type="SUPFAM" id="SSF82866">
    <property type="entry name" value="Multidrug efflux transporter AcrB transmembrane domain"/>
    <property type="match status" value="2"/>
</dbReference>
<comment type="caution">
    <text evidence="2">The sequence shown here is derived from an EMBL/GenBank/DDBJ whole genome shotgun (WGS) entry which is preliminary data.</text>
</comment>
<dbReference type="PANTHER" id="PTHR32063">
    <property type="match status" value="1"/>
</dbReference>
<keyword evidence="3" id="KW-1185">Reference proteome</keyword>
<evidence type="ECO:0000256" key="1">
    <source>
        <dbReference type="SAM" id="Phobius"/>
    </source>
</evidence>
<dbReference type="Gene3D" id="3.30.70.1440">
    <property type="entry name" value="Multidrug efflux transporter AcrB pore domain"/>
    <property type="match status" value="1"/>
</dbReference>
<dbReference type="InterPro" id="IPR027463">
    <property type="entry name" value="AcrB_DN_DC_subdom"/>
</dbReference>